<name>A0A1I8ARN1_9BILA</name>
<evidence type="ECO:0000256" key="7">
    <source>
        <dbReference type="ARBA" id="ARBA00022553"/>
    </source>
</evidence>
<evidence type="ECO:0000256" key="8">
    <source>
        <dbReference type="ARBA" id="ARBA00022843"/>
    </source>
</evidence>
<dbReference type="InterPro" id="IPR008603">
    <property type="entry name" value="DCTN4"/>
</dbReference>
<keyword evidence="15" id="KW-1185">Reference proteome</keyword>
<evidence type="ECO:0000256" key="13">
    <source>
        <dbReference type="ARBA" id="ARBA00034864"/>
    </source>
</evidence>
<proteinExistence type="inferred from homology"/>
<comment type="subunit">
    <text evidence="14">Subunit of dynactin, a multiprotein complex part of a tripartite complex with dynein and a adapter, such as BICDL1, BICD2 or HOOK3. The dynactin complex is built around ACTR1A/ACTB filament and consists of an actin-related filament composed of a shoulder domain, a pointed end and a barbed end. Its length is defined by its flexible shoulder domain. The soulder is composed of 2 DCTN1 subunits, 4 DCTN2 and 2 DCTN3. The 4 DCNT2 (via N-terminus) bind the ACTR1A filament and act as molecular rulers to determine the length. The pointed end is important for binding dynein-dynactin cargo adapters. Consists of 4 subunits: ACTR10, DCNT4, DCTN5 and DCTN6. The barbed end is composed of a CAPZA1:CAPZB heterodimers, which binds ACTR1A/ACTB filament and dynactin and stabilizes dynactin. Interacts with ATP7B, but not ATP7A, in a copper-dependent manner. Interacts with ANK2; this interaction is required for localization at costameres. Interacts with N4BP2L1.</text>
</comment>
<sequence length="227" mass="25772">MKYTNKRRSNLGTLHIDRYNLQGLYNARRRTLLEPLQPLSRSIEPTEDVPELDESVFLTPFCETKTLNQTINQLFAMEKPLYPNRTKLTGKRVIRCSDCERPLYKPEYSPTSIKSKIQLVPENGDEDQTLVSCETPSIEFTLLNKDDTADIGGRAVTPTEEPPGCSFVFKSRHRVGIRLSVHAKPGNAENFLCLQLNYLNKGVATEIEKQNEWISTRVRLSLGSTVA</sequence>
<dbReference type="GO" id="GO:0005938">
    <property type="term" value="C:cell cortex"/>
    <property type="evidence" value="ECO:0007669"/>
    <property type="project" value="UniProtKB-SubCell"/>
</dbReference>
<evidence type="ECO:0000256" key="2">
    <source>
        <dbReference type="ARBA" id="ARBA00004529"/>
    </source>
</evidence>
<evidence type="ECO:0000256" key="5">
    <source>
        <dbReference type="ARBA" id="ARBA00022490"/>
    </source>
</evidence>
<dbReference type="Proteomes" id="UP000095287">
    <property type="component" value="Unplaced"/>
</dbReference>
<protein>
    <recommendedName>
        <fullName evidence="13">Dynactin subunit 4</fullName>
    </recommendedName>
</protein>
<evidence type="ECO:0000256" key="12">
    <source>
        <dbReference type="ARBA" id="ARBA00034776"/>
    </source>
</evidence>
<evidence type="ECO:0000256" key="3">
    <source>
        <dbReference type="ARBA" id="ARBA00004544"/>
    </source>
</evidence>
<dbReference type="GO" id="GO:0030016">
    <property type="term" value="C:myofibril"/>
    <property type="evidence" value="ECO:0007669"/>
    <property type="project" value="UniProtKB-SubCell"/>
</dbReference>
<evidence type="ECO:0000256" key="14">
    <source>
        <dbReference type="ARBA" id="ARBA00093507"/>
    </source>
</evidence>
<evidence type="ECO:0000256" key="11">
    <source>
        <dbReference type="ARBA" id="ARBA00023212"/>
    </source>
</evidence>
<dbReference type="GO" id="GO:0001725">
    <property type="term" value="C:stress fiber"/>
    <property type="evidence" value="ECO:0007669"/>
    <property type="project" value="UniProtKB-SubCell"/>
</dbReference>
<dbReference type="PANTHER" id="PTHR13034:SF2">
    <property type="entry name" value="DYNACTIN SUBUNIT 4"/>
    <property type="match status" value="1"/>
</dbReference>
<dbReference type="GO" id="GO:0005813">
    <property type="term" value="C:centrosome"/>
    <property type="evidence" value="ECO:0007669"/>
    <property type="project" value="UniProtKB-SubCell"/>
</dbReference>
<keyword evidence="10" id="KW-0175">Coiled coil</keyword>
<keyword evidence="8" id="KW-0832">Ubl conjugation</keyword>
<dbReference type="WBParaSite" id="L893_g8171.t1">
    <property type="protein sequence ID" value="L893_g8171.t1"/>
    <property type="gene ID" value="L893_g8171"/>
</dbReference>
<keyword evidence="5" id="KW-0963">Cytoplasm</keyword>
<evidence type="ECO:0000256" key="6">
    <source>
        <dbReference type="ARBA" id="ARBA00022499"/>
    </source>
</evidence>
<evidence type="ECO:0000256" key="4">
    <source>
        <dbReference type="ARBA" id="ARBA00004657"/>
    </source>
</evidence>
<evidence type="ECO:0000256" key="9">
    <source>
        <dbReference type="ARBA" id="ARBA00022990"/>
    </source>
</evidence>
<evidence type="ECO:0000256" key="10">
    <source>
        <dbReference type="ARBA" id="ARBA00023054"/>
    </source>
</evidence>
<organism evidence="15 16">
    <name type="scientific">Steinernema glaseri</name>
    <dbReference type="NCBI Taxonomy" id="37863"/>
    <lineage>
        <taxon>Eukaryota</taxon>
        <taxon>Metazoa</taxon>
        <taxon>Ecdysozoa</taxon>
        <taxon>Nematoda</taxon>
        <taxon>Chromadorea</taxon>
        <taxon>Rhabditida</taxon>
        <taxon>Tylenchina</taxon>
        <taxon>Panagrolaimomorpha</taxon>
        <taxon>Strongyloidoidea</taxon>
        <taxon>Steinernematidae</taxon>
        <taxon>Steinernema</taxon>
    </lineage>
</organism>
<keyword evidence="6" id="KW-1017">Isopeptide bond</keyword>
<evidence type="ECO:0000313" key="15">
    <source>
        <dbReference type="Proteomes" id="UP000095287"/>
    </source>
</evidence>
<dbReference type="PANTHER" id="PTHR13034">
    <property type="entry name" value="DYNACTIN P62 SUBUNIT"/>
    <property type="match status" value="1"/>
</dbReference>
<keyword evidence="11" id="KW-0206">Cytoskeleton</keyword>
<comment type="subcellular location">
    <subcellularLocation>
        <location evidence="3">Cytoplasm</location>
        <location evidence="3">Cell cortex</location>
    </subcellularLocation>
    <subcellularLocation>
        <location evidence="1">Cytoplasm</location>
        <location evidence="1">Cytoskeleton</location>
        <location evidence="1">Microtubule organizing center</location>
        <location evidence="1">Centrosome</location>
    </subcellularLocation>
    <subcellularLocation>
        <location evidence="2">Cytoplasm</location>
        <location evidence="2">Cytoskeleton</location>
        <location evidence="2">Stress fiber</location>
    </subcellularLocation>
    <subcellularLocation>
        <location evidence="4">Cytoplasm</location>
        <location evidence="4">Myofibril</location>
    </subcellularLocation>
</comment>
<accession>A0A1I8ARN1</accession>
<keyword evidence="9" id="KW-0007">Acetylation</keyword>
<keyword evidence="7" id="KW-0597">Phosphoprotein</keyword>
<dbReference type="GO" id="GO:0005869">
    <property type="term" value="C:dynactin complex"/>
    <property type="evidence" value="ECO:0007669"/>
    <property type="project" value="InterPro"/>
</dbReference>
<reference evidence="16" key="1">
    <citation type="submission" date="2016-11" db="UniProtKB">
        <authorList>
            <consortium name="WormBaseParasite"/>
        </authorList>
    </citation>
    <scope>IDENTIFICATION</scope>
</reference>
<dbReference type="AlphaFoldDB" id="A0A1I8ARN1"/>
<evidence type="ECO:0000256" key="1">
    <source>
        <dbReference type="ARBA" id="ARBA00004300"/>
    </source>
</evidence>
<evidence type="ECO:0000313" key="16">
    <source>
        <dbReference type="WBParaSite" id="L893_g8171.t1"/>
    </source>
</evidence>
<comment type="similarity">
    <text evidence="12">Belongs to the dynactin subunit 4 family.</text>
</comment>